<evidence type="ECO:0000256" key="2">
    <source>
        <dbReference type="SAM" id="Phobius"/>
    </source>
</evidence>
<keyword evidence="2" id="KW-0812">Transmembrane</keyword>
<organism evidence="3 4">
    <name type="scientific">Nocardioides caricicola</name>
    <dbReference type="NCBI Taxonomy" id="634770"/>
    <lineage>
        <taxon>Bacteria</taxon>
        <taxon>Bacillati</taxon>
        <taxon>Actinomycetota</taxon>
        <taxon>Actinomycetes</taxon>
        <taxon>Propionibacteriales</taxon>
        <taxon>Nocardioidaceae</taxon>
        <taxon>Nocardioides</taxon>
    </lineage>
</organism>
<keyword evidence="2" id="KW-1133">Transmembrane helix</keyword>
<dbReference type="Proteomes" id="UP001595956">
    <property type="component" value="Unassembled WGS sequence"/>
</dbReference>
<feature type="transmembrane region" description="Helical" evidence="2">
    <location>
        <begin position="189"/>
        <end position="206"/>
    </location>
</feature>
<feature type="transmembrane region" description="Helical" evidence="2">
    <location>
        <begin position="112"/>
        <end position="134"/>
    </location>
</feature>
<evidence type="ECO:0000256" key="1">
    <source>
        <dbReference type="SAM" id="MobiDB-lite"/>
    </source>
</evidence>
<keyword evidence="2" id="KW-0472">Membrane</keyword>
<proteinExistence type="predicted"/>
<feature type="transmembrane region" description="Helical" evidence="2">
    <location>
        <begin position="154"/>
        <end position="177"/>
    </location>
</feature>
<feature type="compositionally biased region" description="Polar residues" evidence="1">
    <location>
        <begin position="1"/>
        <end position="10"/>
    </location>
</feature>
<feature type="transmembrane region" description="Helical" evidence="2">
    <location>
        <begin position="79"/>
        <end position="100"/>
    </location>
</feature>
<evidence type="ECO:0000313" key="3">
    <source>
        <dbReference type="EMBL" id="MFC5494047.1"/>
    </source>
</evidence>
<evidence type="ECO:0008006" key="5">
    <source>
        <dbReference type="Google" id="ProtNLM"/>
    </source>
</evidence>
<keyword evidence="4" id="KW-1185">Reference proteome</keyword>
<accession>A0ABW0N4Y0</accession>
<protein>
    <recommendedName>
        <fullName evidence="5">DUF4386 family protein</fullName>
    </recommendedName>
</protein>
<reference evidence="4" key="1">
    <citation type="journal article" date="2019" name="Int. J. Syst. Evol. Microbiol.">
        <title>The Global Catalogue of Microorganisms (GCM) 10K type strain sequencing project: providing services to taxonomists for standard genome sequencing and annotation.</title>
        <authorList>
            <consortium name="The Broad Institute Genomics Platform"/>
            <consortium name="The Broad Institute Genome Sequencing Center for Infectious Disease"/>
            <person name="Wu L."/>
            <person name="Ma J."/>
        </authorList>
    </citation>
    <scope>NUCLEOTIDE SEQUENCE [LARGE SCALE GENOMIC DNA]</scope>
    <source>
        <strain evidence="4">KACC 13778</strain>
    </source>
</reference>
<dbReference type="RefSeq" id="WP_345179439.1">
    <property type="nucleotide sequence ID" value="NZ_BAABFQ010000007.1"/>
</dbReference>
<name>A0ABW0N4Y0_9ACTN</name>
<dbReference type="EMBL" id="JBHSMD010000004">
    <property type="protein sequence ID" value="MFC5494047.1"/>
    <property type="molecule type" value="Genomic_DNA"/>
</dbReference>
<sequence>MTTYSTNQPARTDLPGPTHLDTAAQRQSRAWTLAGIGAGIAGIGTIVTSGMVNAVYDEDLAGDTPAIADKLADQTGPMFAFHTFTTVGAVLLVLFGAGLYRRMQARNTTGSALPLVAFAGLLGTAIVSILGSGLDTEFIMGFVNDQEVDPSAAVVYNHWIGTIPWLWTLAGLSGIAVYAAGRAGGVPRWIGRVGLVLGGLTLLLGISPLQYMAGMTGPLWLLATAVGFCIGDRAHRS</sequence>
<feature type="region of interest" description="Disordered" evidence="1">
    <location>
        <begin position="1"/>
        <end position="21"/>
    </location>
</feature>
<evidence type="ECO:0000313" key="4">
    <source>
        <dbReference type="Proteomes" id="UP001595956"/>
    </source>
</evidence>
<feature type="transmembrane region" description="Helical" evidence="2">
    <location>
        <begin position="30"/>
        <end position="56"/>
    </location>
</feature>
<comment type="caution">
    <text evidence="3">The sequence shown here is derived from an EMBL/GenBank/DDBJ whole genome shotgun (WGS) entry which is preliminary data.</text>
</comment>
<gene>
    <name evidence="3" type="ORF">ACFPKY_13100</name>
</gene>